<name>A0A6V7P209_ANACO</name>
<accession>A0A6V7P209</accession>
<dbReference type="EMBL" id="LR862144">
    <property type="protein sequence ID" value="CAD1824849.1"/>
    <property type="molecule type" value="Genomic_DNA"/>
</dbReference>
<evidence type="ECO:0008006" key="3">
    <source>
        <dbReference type="Google" id="ProtNLM"/>
    </source>
</evidence>
<keyword evidence="1" id="KW-0812">Transmembrane</keyword>
<evidence type="ECO:0000256" key="1">
    <source>
        <dbReference type="SAM" id="Phobius"/>
    </source>
</evidence>
<organism evidence="2">
    <name type="scientific">Ananas comosus var. bracteatus</name>
    <name type="common">red pineapple</name>
    <dbReference type="NCBI Taxonomy" id="296719"/>
    <lineage>
        <taxon>Eukaryota</taxon>
        <taxon>Viridiplantae</taxon>
        <taxon>Streptophyta</taxon>
        <taxon>Embryophyta</taxon>
        <taxon>Tracheophyta</taxon>
        <taxon>Spermatophyta</taxon>
        <taxon>Magnoliopsida</taxon>
        <taxon>Liliopsida</taxon>
        <taxon>Poales</taxon>
        <taxon>Bromeliaceae</taxon>
        <taxon>Bromelioideae</taxon>
        <taxon>Ananas</taxon>
    </lineage>
</organism>
<gene>
    <name evidence="2" type="ORF">CB5_LOCUS8060</name>
</gene>
<reference evidence="2" key="1">
    <citation type="submission" date="2020-07" db="EMBL/GenBank/DDBJ databases">
        <authorList>
            <person name="Lin J."/>
        </authorList>
    </citation>
    <scope>NUCLEOTIDE SEQUENCE</scope>
</reference>
<feature type="transmembrane region" description="Helical" evidence="1">
    <location>
        <begin position="12"/>
        <end position="30"/>
    </location>
</feature>
<proteinExistence type="predicted"/>
<keyword evidence="1" id="KW-0472">Membrane</keyword>
<feature type="transmembrane region" description="Helical" evidence="1">
    <location>
        <begin position="75"/>
        <end position="93"/>
    </location>
</feature>
<protein>
    <recommendedName>
        <fullName evidence="3">Transmembrane protein</fullName>
    </recommendedName>
</protein>
<keyword evidence="1" id="KW-1133">Transmembrane helix</keyword>
<dbReference type="AlphaFoldDB" id="A0A6V7P209"/>
<feature type="transmembrane region" description="Helical" evidence="1">
    <location>
        <begin position="42"/>
        <end position="63"/>
    </location>
</feature>
<evidence type="ECO:0000313" key="2">
    <source>
        <dbReference type="EMBL" id="CAD1824849.1"/>
    </source>
</evidence>
<sequence>MELSPRFALSALPYGGAPSPFALIFFAPTARRYHPLLTLRPLRLRFVAATPSLSSLGNAAAFSRITRRCPLRRPFVLSAFVMAPLSLLSPCCLSRPMALRLLSPYYLSRPTSRLPSPVLSTFSRPVACPVRHLVRLLLFDSPYNWGWRCAVGGVGRDFSSTARSRLYSPAWLLPMVGGQRALKSIN</sequence>